<dbReference type="InterPro" id="IPR002018">
    <property type="entry name" value="CarbesteraseB"/>
</dbReference>
<evidence type="ECO:0000313" key="9">
    <source>
        <dbReference type="Proteomes" id="UP001431783"/>
    </source>
</evidence>
<dbReference type="AlphaFoldDB" id="A0AAW1TLW1"/>
<evidence type="ECO:0000256" key="1">
    <source>
        <dbReference type="ARBA" id="ARBA00005964"/>
    </source>
</evidence>
<comment type="similarity">
    <text evidence="1 6">Belongs to the type-B carboxylesterase/lipase family.</text>
</comment>
<keyword evidence="6" id="KW-0732">Signal</keyword>
<dbReference type="InterPro" id="IPR029058">
    <property type="entry name" value="AB_hydrolase_fold"/>
</dbReference>
<dbReference type="SUPFAM" id="SSF53474">
    <property type="entry name" value="alpha/beta-Hydrolases"/>
    <property type="match status" value="1"/>
</dbReference>
<dbReference type="EMBL" id="JARQZJ010000011">
    <property type="protein sequence ID" value="KAK9872457.1"/>
    <property type="molecule type" value="Genomic_DNA"/>
</dbReference>
<keyword evidence="5" id="KW-0325">Glycoprotein</keyword>
<keyword evidence="3 6" id="KW-0378">Hydrolase</keyword>
<keyword evidence="4" id="KW-1015">Disulfide bond</keyword>
<keyword evidence="9" id="KW-1185">Reference proteome</keyword>
<gene>
    <name evidence="8" type="ORF">WA026_017926</name>
</gene>
<dbReference type="GO" id="GO:0052689">
    <property type="term" value="F:carboxylic ester hydrolase activity"/>
    <property type="evidence" value="ECO:0007669"/>
    <property type="project" value="UniProtKB-KW"/>
</dbReference>
<organism evidence="8 9">
    <name type="scientific">Henosepilachna vigintioctopunctata</name>
    <dbReference type="NCBI Taxonomy" id="420089"/>
    <lineage>
        <taxon>Eukaryota</taxon>
        <taxon>Metazoa</taxon>
        <taxon>Ecdysozoa</taxon>
        <taxon>Arthropoda</taxon>
        <taxon>Hexapoda</taxon>
        <taxon>Insecta</taxon>
        <taxon>Pterygota</taxon>
        <taxon>Neoptera</taxon>
        <taxon>Endopterygota</taxon>
        <taxon>Coleoptera</taxon>
        <taxon>Polyphaga</taxon>
        <taxon>Cucujiformia</taxon>
        <taxon>Coccinelloidea</taxon>
        <taxon>Coccinellidae</taxon>
        <taxon>Epilachninae</taxon>
        <taxon>Epilachnini</taxon>
        <taxon>Henosepilachna</taxon>
    </lineage>
</organism>
<dbReference type="PROSITE" id="PS51257">
    <property type="entry name" value="PROKAR_LIPOPROTEIN"/>
    <property type="match status" value="1"/>
</dbReference>
<keyword evidence="2" id="KW-0719">Serine esterase</keyword>
<feature type="chain" id="PRO_5043092997" description="Carboxylic ester hydrolase" evidence="6">
    <location>
        <begin position="25"/>
        <end position="539"/>
    </location>
</feature>
<reference evidence="8 9" key="1">
    <citation type="submission" date="2023-03" db="EMBL/GenBank/DDBJ databases">
        <title>Genome insight into feeding habits of ladybird beetles.</title>
        <authorList>
            <person name="Li H.-S."/>
            <person name="Huang Y.-H."/>
            <person name="Pang H."/>
        </authorList>
    </citation>
    <scope>NUCLEOTIDE SEQUENCE [LARGE SCALE GENOMIC DNA]</scope>
    <source>
        <strain evidence="8">SYSU_2023b</strain>
        <tissue evidence="8">Whole body</tissue>
    </source>
</reference>
<dbReference type="Gene3D" id="3.40.50.1820">
    <property type="entry name" value="alpha/beta hydrolase"/>
    <property type="match status" value="1"/>
</dbReference>
<evidence type="ECO:0000256" key="5">
    <source>
        <dbReference type="ARBA" id="ARBA00023180"/>
    </source>
</evidence>
<accession>A0AAW1TLW1</accession>
<feature type="signal peptide" evidence="6">
    <location>
        <begin position="1"/>
        <end position="24"/>
    </location>
</feature>
<dbReference type="PROSITE" id="PS00122">
    <property type="entry name" value="CARBOXYLESTERASE_B_1"/>
    <property type="match status" value="1"/>
</dbReference>
<sequence>MKILHNILLSLLFVIFLTGCGSYAENPKVVIQQGIVQGFHKKSYDGRTFTAFEGIPYAKPPVGNLRFKEPKKAPGWNGTLLANKHYICSQLDESNSVIGTEDCLYMYIYVPKKRISRYYNFDVVVHMHGGSLVVGSPYENILPDYLMDKNIILVAFNYRLGAAGFFSTGDSVVAGNNGFKDQVLALKWIKENIKEFGGKPSSITITGWSSGGQSVQFHYLSPMSRGLFHRGFSSSGVVTNPDALTLIPKENAKRLAESLNCGSRNTNQMVDCLKRLPIEKLVNTSMAFKPSVEKGIVNGFLPEHPYKLLKDKKVYDVPWVAANVVNESLYSLDSVYNNRSEVFSIYNNWLEWGRVWLDLEEYVEQDKMNDTLNRIKAFYMDSTKLTEQNGLEKLNRLLTDRHFLVGTDLAVRTHAAATRSNVYFYLFKFIPEDRLQFGGPPAASHGVDNKLLFKDRANPNKLQHEGEKMMREFTDFMAEYAMTGIPKIKKNLPPIIRPESCLNILEINSPDDIQPREVTEIAPRAFWNSLPIKENNHLY</sequence>
<dbReference type="Proteomes" id="UP001431783">
    <property type="component" value="Unassembled WGS sequence"/>
</dbReference>
<name>A0AAW1TLW1_9CUCU</name>
<feature type="domain" description="Carboxylesterase type B" evidence="7">
    <location>
        <begin position="26"/>
        <end position="509"/>
    </location>
</feature>
<proteinExistence type="inferred from homology"/>
<dbReference type="EC" id="3.1.1.-" evidence="6"/>
<dbReference type="PANTHER" id="PTHR43142">
    <property type="entry name" value="CARBOXYLIC ESTER HYDROLASE"/>
    <property type="match status" value="1"/>
</dbReference>
<comment type="caution">
    <text evidence="8">The sequence shown here is derived from an EMBL/GenBank/DDBJ whole genome shotgun (WGS) entry which is preliminary data.</text>
</comment>
<evidence type="ECO:0000256" key="2">
    <source>
        <dbReference type="ARBA" id="ARBA00022487"/>
    </source>
</evidence>
<evidence type="ECO:0000313" key="8">
    <source>
        <dbReference type="EMBL" id="KAK9872457.1"/>
    </source>
</evidence>
<protein>
    <recommendedName>
        <fullName evidence="6">Carboxylic ester hydrolase</fullName>
        <ecNumber evidence="6">3.1.1.-</ecNumber>
    </recommendedName>
</protein>
<evidence type="ECO:0000259" key="7">
    <source>
        <dbReference type="Pfam" id="PF00135"/>
    </source>
</evidence>
<dbReference type="Pfam" id="PF00135">
    <property type="entry name" value="COesterase"/>
    <property type="match status" value="1"/>
</dbReference>
<evidence type="ECO:0000256" key="4">
    <source>
        <dbReference type="ARBA" id="ARBA00023157"/>
    </source>
</evidence>
<dbReference type="InterPro" id="IPR019826">
    <property type="entry name" value="Carboxylesterase_B_AS"/>
</dbReference>
<dbReference type="PANTHER" id="PTHR43142:SF1">
    <property type="entry name" value="CARBOXYLIC ESTER HYDROLASE"/>
    <property type="match status" value="1"/>
</dbReference>
<evidence type="ECO:0000256" key="3">
    <source>
        <dbReference type="ARBA" id="ARBA00022801"/>
    </source>
</evidence>
<evidence type="ECO:0000256" key="6">
    <source>
        <dbReference type="RuleBase" id="RU361235"/>
    </source>
</evidence>